<reference evidence="3" key="1">
    <citation type="submission" date="2016-10" db="EMBL/GenBank/DDBJ databases">
        <authorList>
            <person name="Varghese N."/>
            <person name="Submissions S."/>
        </authorList>
    </citation>
    <scope>NUCLEOTIDE SEQUENCE [LARGE SCALE GENOMIC DNA]</scope>
    <source>
        <strain evidence="3">DSM 24536</strain>
    </source>
</reference>
<dbReference type="AlphaFoldDB" id="A0A1G9NUE4"/>
<keyword evidence="1" id="KW-0812">Transmembrane</keyword>
<dbReference type="STRING" id="990371.SAMN05421813_103181"/>
<evidence type="ECO:0000256" key="1">
    <source>
        <dbReference type="SAM" id="Phobius"/>
    </source>
</evidence>
<proteinExistence type="predicted"/>
<organism evidence="2 3">
    <name type="scientific">Daejeonella rubra</name>
    <dbReference type="NCBI Taxonomy" id="990371"/>
    <lineage>
        <taxon>Bacteria</taxon>
        <taxon>Pseudomonadati</taxon>
        <taxon>Bacteroidota</taxon>
        <taxon>Sphingobacteriia</taxon>
        <taxon>Sphingobacteriales</taxon>
        <taxon>Sphingobacteriaceae</taxon>
        <taxon>Daejeonella</taxon>
    </lineage>
</organism>
<keyword evidence="1" id="KW-1133">Transmembrane helix</keyword>
<dbReference type="Proteomes" id="UP000199226">
    <property type="component" value="Unassembled WGS sequence"/>
</dbReference>
<evidence type="ECO:0000313" key="2">
    <source>
        <dbReference type="EMBL" id="SDL89984.1"/>
    </source>
</evidence>
<feature type="transmembrane region" description="Helical" evidence="1">
    <location>
        <begin position="69"/>
        <end position="92"/>
    </location>
</feature>
<feature type="transmembrane region" description="Helical" evidence="1">
    <location>
        <begin position="104"/>
        <end position="132"/>
    </location>
</feature>
<name>A0A1G9NUE4_9SPHI</name>
<feature type="transmembrane region" description="Helical" evidence="1">
    <location>
        <begin position="36"/>
        <end position="57"/>
    </location>
</feature>
<accession>A0A1G9NUE4</accession>
<protein>
    <submittedName>
        <fullName evidence="2">Uncharacterized protein</fullName>
    </submittedName>
</protein>
<gene>
    <name evidence="2" type="ORF">SAMN05421813_103181</name>
</gene>
<sequence>MKNIKFYKVALATGNCFYITIAIYFCIKYGVNSDQLPATLFISALLSLPLILLIVYGRKVYHQINDKDSNIAILAVSALVNFAHFLIIYYFLRFRKIVPSEFQFIDFSILLPFVGFSILMLLLWVFNVIVYLNRGKWMNK</sequence>
<dbReference type="EMBL" id="FNHH01000003">
    <property type="protein sequence ID" value="SDL89984.1"/>
    <property type="molecule type" value="Genomic_DNA"/>
</dbReference>
<evidence type="ECO:0000313" key="3">
    <source>
        <dbReference type="Proteomes" id="UP000199226"/>
    </source>
</evidence>
<keyword evidence="1" id="KW-0472">Membrane</keyword>
<feature type="transmembrane region" description="Helical" evidence="1">
    <location>
        <begin position="9"/>
        <end position="30"/>
    </location>
</feature>
<keyword evidence="3" id="KW-1185">Reference proteome</keyword>